<reference evidence="2" key="1">
    <citation type="submission" date="2022-06" db="EMBL/GenBank/DDBJ databases">
        <title>Genome sequence of Phormidium yuhuli AB48 isolated from an industrial photobioreactor environment.</title>
        <authorList>
            <person name="Qiu Y."/>
            <person name="Noonan A.J.C."/>
            <person name="Dofher K."/>
            <person name="Koch M."/>
            <person name="Kieft B."/>
            <person name="Lin X."/>
            <person name="Ziels R.M."/>
            <person name="Hallam S.J."/>
        </authorList>
    </citation>
    <scope>NUCLEOTIDE SEQUENCE</scope>
    <source>
        <strain evidence="2">AB48</strain>
    </source>
</reference>
<gene>
    <name evidence="2" type="ORF">NEA10_20260</name>
</gene>
<keyword evidence="3" id="KW-1185">Reference proteome</keyword>
<feature type="region of interest" description="Disordered" evidence="1">
    <location>
        <begin position="57"/>
        <end position="78"/>
    </location>
</feature>
<accession>A0ABY5AQE1</accession>
<evidence type="ECO:0000313" key="3">
    <source>
        <dbReference type="Proteomes" id="UP001056708"/>
    </source>
</evidence>
<evidence type="ECO:0000256" key="1">
    <source>
        <dbReference type="SAM" id="MobiDB-lite"/>
    </source>
</evidence>
<protein>
    <submittedName>
        <fullName evidence="2">Uncharacterized protein</fullName>
    </submittedName>
</protein>
<proteinExistence type="predicted"/>
<evidence type="ECO:0000313" key="2">
    <source>
        <dbReference type="EMBL" id="USR91126.1"/>
    </source>
</evidence>
<organism evidence="2 3">
    <name type="scientific">Phormidium yuhuli AB48</name>
    <dbReference type="NCBI Taxonomy" id="2940671"/>
    <lineage>
        <taxon>Bacteria</taxon>
        <taxon>Bacillati</taxon>
        <taxon>Cyanobacteriota</taxon>
        <taxon>Cyanophyceae</taxon>
        <taxon>Oscillatoriophycideae</taxon>
        <taxon>Oscillatoriales</taxon>
        <taxon>Oscillatoriaceae</taxon>
        <taxon>Phormidium</taxon>
        <taxon>Phormidium yuhuli</taxon>
    </lineage>
</organism>
<name>A0ABY5AQE1_9CYAN</name>
<sequence>MKLRLTVKVDSNGTLSLQLPPELANHELDIILCDHDPHPSPEELGYPADFFQKTAGQWQGEPPTREDIQDCDARVWDS</sequence>
<feature type="compositionally biased region" description="Basic and acidic residues" evidence="1">
    <location>
        <begin position="63"/>
        <end position="78"/>
    </location>
</feature>
<dbReference type="EMBL" id="CP098611">
    <property type="protein sequence ID" value="USR91126.1"/>
    <property type="molecule type" value="Genomic_DNA"/>
</dbReference>
<dbReference type="Proteomes" id="UP001056708">
    <property type="component" value="Chromosome"/>
</dbReference>
<dbReference type="RefSeq" id="WP_252663157.1">
    <property type="nucleotide sequence ID" value="NZ_CP098611.1"/>
</dbReference>